<protein>
    <submittedName>
        <fullName evidence="2">GNAT family N-acetyltransferase</fullName>
    </submittedName>
</protein>
<feature type="domain" description="N-acetyltransferase" evidence="1">
    <location>
        <begin position="99"/>
        <end position="226"/>
    </location>
</feature>
<dbReference type="SUPFAM" id="SSF55729">
    <property type="entry name" value="Acyl-CoA N-acyltransferases (Nat)"/>
    <property type="match status" value="1"/>
</dbReference>
<dbReference type="AlphaFoldDB" id="A0A4R1B8V1"/>
<name>A0A4R1B8V1_9BACT</name>
<sequence>MNPLLDNPVYNALCTRDAHLGTRQGSVAWFDAEVSPFAGFPVGYAPGLAELLGLLPAGRRILHASRTPVHAFGGWKPVASISGLQFVYGGVTPVDDADERLVPLSAQHATEMVALAALTRPGPFAIRTIDFGNYFGVIDGGKLVAMAGQRLHLPGYSEISAVCTHPEHLGKGYAAALIQRQLSLICATGNTPFLHVRDDNKRAIALYERLGFRVSGPMHFYFLEKE</sequence>
<organism evidence="2 3">
    <name type="scientific">Flaviaesturariibacter flavus</name>
    <dbReference type="NCBI Taxonomy" id="2502780"/>
    <lineage>
        <taxon>Bacteria</taxon>
        <taxon>Pseudomonadati</taxon>
        <taxon>Bacteroidota</taxon>
        <taxon>Chitinophagia</taxon>
        <taxon>Chitinophagales</taxon>
        <taxon>Chitinophagaceae</taxon>
        <taxon>Flaviaestuariibacter</taxon>
    </lineage>
</organism>
<evidence type="ECO:0000259" key="1">
    <source>
        <dbReference type="PROSITE" id="PS51186"/>
    </source>
</evidence>
<dbReference type="PROSITE" id="PS51186">
    <property type="entry name" value="GNAT"/>
    <property type="match status" value="1"/>
</dbReference>
<dbReference type="InterPro" id="IPR013653">
    <property type="entry name" value="GCN5-like_dom"/>
</dbReference>
<dbReference type="InterPro" id="IPR000182">
    <property type="entry name" value="GNAT_dom"/>
</dbReference>
<dbReference type="EMBL" id="SJZI01000046">
    <property type="protein sequence ID" value="TCJ13335.1"/>
    <property type="molecule type" value="Genomic_DNA"/>
</dbReference>
<dbReference type="Gene3D" id="3.40.630.30">
    <property type="match status" value="1"/>
</dbReference>
<proteinExistence type="predicted"/>
<evidence type="ECO:0000313" key="2">
    <source>
        <dbReference type="EMBL" id="TCJ13335.1"/>
    </source>
</evidence>
<dbReference type="Pfam" id="PF08445">
    <property type="entry name" value="FR47"/>
    <property type="match status" value="1"/>
</dbReference>
<comment type="caution">
    <text evidence="2">The sequence shown here is derived from an EMBL/GenBank/DDBJ whole genome shotgun (WGS) entry which is preliminary data.</text>
</comment>
<dbReference type="InterPro" id="IPR016181">
    <property type="entry name" value="Acyl_CoA_acyltransferase"/>
</dbReference>
<reference evidence="2 3" key="1">
    <citation type="submission" date="2019-03" db="EMBL/GenBank/DDBJ databases">
        <authorList>
            <person name="Kim M.K.M."/>
        </authorList>
    </citation>
    <scope>NUCLEOTIDE SEQUENCE [LARGE SCALE GENOMIC DNA]</scope>
    <source>
        <strain evidence="2 3">17J68-12</strain>
    </source>
</reference>
<accession>A0A4R1B8V1</accession>
<dbReference type="RefSeq" id="WP_131449991.1">
    <property type="nucleotide sequence ID" value="NZ_SJZI01000046.1"/>
</dbReference>
<dbReference type="GO" id="GO:0016747">
    <property type="term" value="F:acyltransferase activity, transferring groups other than amino-acyl groups"/>
    <property type="evidence" value="ECO:0007669"/>
    <property type="project" value="InterPro"/>
</dbReference>
<dbReference type="CDD" id="cd04301">
    <property type="entry name" value="NAT_SF"/>
    <property type="match status" value="1"/>
</dbReference>
<keyword evidence="2" id="KW-0808">Transferase</keyword>
<gene>
    <name evidence="2" type="ORF">EPD60_13165</name>
</gene>
<dbReference type="Proteomes" id="UP000295334">
    <property type="component" value="Unassembled WGS sequence"/>
</dbReference>
<evidence type="ECO:0000313" key="3">
    <source>
        <dbReference type="Proteomes" id="UP000295334"/>
    </source>
</evidence>
<keyword evidence="3" id="KW-1185">Reference proteome</keyword>
<dbReference type="OrthoDB" id="9797456at2"/>